<sequence>MAELILEYPGTDVNCRGQKPKLPLWPDRSEDQYCTCTFTSPLGVAAWIGNMSMVLFLVQNGATSADPFPLLVACYRGQVEFALALLESGFDVKEVDVYSHGLRAEALEVGERAFTTDEDRNHHNLLQRLIQQGGRIEEGFLVAVSCGNLPLLELLLRHLGSTPVTWDKLGKTPLDVAIENGPITIVEFLLGVGFTEFRNVEHIFSSDAVMFLLEQGGNFVLSTLLQSSTGGSILCHAIQKKDWELVGWLFRYEVDLNQAVGSSSATPLELAVQMGNVDIVSKLLDRKALITTMVWTNLMNSYPIPHGMVKVLFSSLDQDTRHEKPGIGNYSQGLNPLVDAVNTRNRNLVKLYLEKGDAKILGMSLAAAVHHSDVDLVQIFLDAGAPLEKYSYIRKTPRELLSISTPFSTAMENGHTRIFHMLMSAAVTAIKESIGYNALVSGTSSCVNPQYISTILRRPQLWPLSGFQF</sequence>
<gene>
    <name evidence="7" type="ORF">QBC38DRAFT_459910</name>
</gene>
<dbReference type="Pfam" id="PF12796">
    <property type="entry name" value="Ank_2"/>
    <property type="match status" value="1"/>
</dbReference>
<dbReference type="GO" id="GO:0005737">
    <property type="term" value="C:cytoplasm"/>
    <property type="evidence" value="ECO:0007669"/>
    <property type="project" value="UniProtKB-SubCell"/>
</dbReference>
<dbReference type="SUPFAM" id="SSF48403">
    <property type="entry name" value="Ankyrin repeat"/>
    <property type="match status" value="1"/>
</dbReference>
<feature type="repeat" description="ANK" evidence="6">
    <location>
        <begin position="169"/>
        <end position="193"/>
    </location>
</feature>
<dbReference type="InterPro" id="IPR002110">
    <property type="entry name" value="Ankyrin_rpt"/>
</dbReference>
<reference evidence="7" key="1">
    <citation type="journal article" date="2023" name="Mol. Phylogenet. Evol.">
        <title>Genome-scale phylogeny and comparative genomics of the fungal order Sordariales.</title>
        <authorList>
            <person name="Hensen N."/>
            <person name="Bonometti L."/>
            <person name="Westerberg I."/>
            <person name="Brannstrom I.O."/>
            <person name="Guillou S."/>
            <person name="Cros-Aarteil S."/>
            <person name="Calhoun S."/>
            <person name="Haridas S."/>
            <person name="Kuo A."/>
            <person name="Mondo S."/>
            <person name="Pangilinan J."/>
            <person name="Riley R."/>
            <person name="LaButti K."/>
            <person name="Andreopoulos B."/>
            <person name="Lipzen A."/>
            <person name="Chen C."/>
            <person name="Yan M."/>
            <person name="Daum C."/>
            <person name="Ng V."/>
            <person name="Clum A."/>
            <person name="Steindorff A."/>
            <person name="Ohm R.A."/>
            <person name="Martin F."/>
            <person name="Silar P."/>
            <person name="Natvig D.O."/>
            <person name="Lalanne C."/>
            <person name="Gautier V."/>
            <person name="Ament-Velasquez S.L."/>
            <person name="Kruys A."/>
            <person name="Hutchinson M.I."/>
            <person name="Powell A.J."/>
            <person name="Barry K."/>
            <person name="Miller A.N."/>
            <person name="Grigoriev I.V."/>
            <person name="Debuchy R."/>
            <person name="Gladieux P."/>
            <person name="Hiltunen Thoren M."/>
            <person name="Johannesson H."/>
        </authorList>
    </citation>
    <scope>NUCLEOTIDE SEQUENCE</scope>
    <source>
        <strain evidence="7">CBS 990.96</strain>
    </source>
</reference>
<evidence type="ECO:0000313" key="7">
    <source>
        <dbReference type="EMBL" id="KAK4222887.1"/>
    </source>
</evidence>
<dbReference type="PANTHER" id="PTHR24173:SF78">
    <property type="entry name" value="PROTEIN FEM-1 HOMOLOG B"/>
    <property type="match status" value="1"/>
</dbReference>
<proteinExistence type="predicted"/>
<keyword evidence="3" id="KW-0833">Ubl conjugation pathway</keyword>
<dbReference type="SMART" id="SM00248">
    <property type="entry name" value="ANK"/>
    <property type="match status" value="8"/>
</dbReference>
<evidence type="ECO:0000256" key="1">
    <source>
        <dbReference type="ARBA" id="ARBA00004906"/>
    </source>
</evidence>
<organism evidence="7 8">
    <name type="scientific">Podospora fimiseda</name>
    <dbReference type="NCBI Taxonomy" id="252190"/>
    <lineage>
        <taxon>Eukaryota</taxon>
        <taxon>Fungi</taxon>
        <taxon>Dikarya</taxon>
        <taxon>Ascomycota</taxon>
        <taxon>Pezizomycotina</taxon>
        <taxon>Sordariomycetes</taxon>
        <taxon>Sordariomycetidae</taxon>
        <taxon>Sordariales</taxon>
        <taxon>Podosporaceae</taxon>
        <taxon>Podospora</taxon>
    </lineage>
</organism>
<evidence type="ECO:0000256" key="2">
    <source>
        <dbReference type="ARBA" id="ARBA00022737"/>
    </source>
</evidence>
<dbReference type="Proteomes" id="UP001301958">
    <property type="component" value="Unassembled WGS sequence"/>
</dbReference>
<keyword evidence="2" id="KW-0677">Repeat</keyword>
<reference evidence="7" key="2">
    <citation type="submission" date="2023-05" db="EMBL/GenBank/DDBJ databases">
        <authorList>
            <consortium name="Lawrence Berkeley National Laboratory"/>
            <person name="Steindorff A."/>
            <person name="Hensen N."/>
            <person name="Bonometti L."/>
            <person name="Westerberg I."/>
            <person name="Brannstrom I.O."/>
            <person name="Guillou S."/>
            <person name="Cros-Aarteil S."/>
            <person name="Calhoun S."/>
            <person name="Haridas S."/>
            <person name="Kuo A."/>
            <person name="Mondo S."/>
            <person name="Pangilinan J."/>
            <person name="Riley R."/>
            <person name="Labutti K."/>
            <person name="Andreopoulos B."/>
            <person name="Lipzen A."/>
            <person name="Chen C."/>
            <person name="Yanf M."/>
            <person name="Daum C."/>
            <person name="Ng V."/>
            <person name="Clum A."/>
            <person name="Ohm R."/>
            <person name="Martin F."/>
            <person name="Silar P."/>
            <person name="Natvig D."/>
            <person name="Lalanne C."/>
            <person name="Gautier V."/>
            <person name="Ament-Velasquez S.L."/>
            <person name="Kruys A."/>
            <person name="Hutchinson M.I."/>
            <person name="Powell A.J."/>
            <person name="Barry K."/>
            <person name="Miller A.N."/>
            <person name="Grigoriev I.V."/>
            <person name="Debuchy R."/>
            <person name="Gladieux P."/>
            <person name="Thoren M.H."/>
            <person name="Johannesson H."/>
        </authorList>
    </citation>
    <scope>NUCLEOTIDE SEQUENCE</scope>
    <source>
        <strain evidence="7">CBS 990.96</strain>
    </source>
</reference>
<dbReference type="InterPro" id="IPR036770">
    <property type="entry name" value="Ankyrin_rpt-contain_sf"/>
</dbReference>
<dbReference type="AlphaFoldDB" id="A0AAN6YTJ4"/>
<keyword evidence="8" id="KW-1185">Reference proteome</keyword>
<evidence type="ECO:0000313" key="8">
    <source>
        <dbReference type="Proteomes" id="UP001301958"/>
    </source>
</evidence>
<evidence type="ECO:0000256" key="6">
    <source>
        <dbReference type="PROSITE-ProRule" id="PRU00023"/>
    </source>
</evidence>
<evidence type="ECO:0000256" key="3">
    <source>
        <dbReference type="ARBA" id="ARBA00022786"/>
    </source>
</evidence>
<dbReference type="PROSITE" id="PS50088">
    <property type="entry name" value="ANK_REPEAT"/>
    <property type="match status" value="2"/>
</dbReference>
<dbReference type="Gene3D" id="1.25.40.20">
    <property type="entry name" value="Ankyrin repeat-containing domain"/>
    <property type="match status" value="3"/>
</dbReference>
<comment type="pathway">
    <text evidence="1">Protein modification; protein ubiquitination.</text>
</comment>
<dbReference type="EMBL" id="MU865449">
    <property type="protein sequence ID" value="KAK4222887.1"/>
    <property type="molecule type" value="Genomic_DNA"/>
</dbReference>
<evidence type="ECO:0000256" key="4">
    <source>
        <dbReference type="ARBA" id="ARBA00023043"/>
    </source>
</evidence>
<feature type="repeat" description="ANK" evidence="6">
    <location>
        <begin position="263"/>
        <end position="288"/>
    </location>
</feature>
<protein>
    <recommendedName>
        <fullName evidence="5">Protein fem-1 homolog B</fullName>
    </recommendedName>
</protein>
<name>A0AAN6YTJ4_9PEZI</name>
<accession>A0AAN6YTJ4</accession>
<dbReference type="PROSITE" id="PS50297">
    <property type="entry name" value="ANK_REP_REGION"/>
    <property type="match status" value="2"/>
</dbReference>
<dbReference type="PANTHER" id="PTHR24173">
    <property type="entry name" value="ANKYRIN REPEAT CONTAINING"/>
    <property type="match status" value="1"/>
</dbReference>
<evidence type="ECO:0000256" key="5">
    <source>
        <dbReference type="ARBA" id="ARBA00072197"/>
    </source>
</evidence>
<keyword evidence="4 6" id="KW-0040">ANK repeat</keyword>
<comment type="caution">
    <text evidence="7">The sequence shown here is derived from an EMBL/GenBank/DDBJ whole genome shotgun (WGS) entry which is preliminary data.</text>
</comment>